<reference evidence="2 3" key="1">
    <citation type="journal article" date="2015" name="Genome Announc.">
        <title>Expanding the biotechnology potential of lactobacilli through comparative genomics of 213 strains and associated genera.</title>
        <authorList>
            <person name="Sun Z."/>
            <person name="Harris H.M."/>
            <person name="McCann A."/>
            <person name="Guo C."/>
            <person name="Argimon S."/>
            <person name="Zhang W."/>
            <person name="Yang X."/>
            <person name="Jeffery I.B."/>
            <person name="Cooney J.C."/>
            <person name="Kagawa T.F."/>
            <person name="Liu W."/>
            <person name="Song Y."/>
            <person name="Salvetti E."/>
            <person name="Wrobel A."/>
            <person name="Rasinkangas P."/>
            <person name="Parkhill J."/>
            <person name="Rea M.C."/>
            <person name="O'Sullivan O."/>
            <person name="Ritari J."/>
            <person name="Douillard F.P."/>
            <person name="Paul Ross R."/>
            <person name="Yang R."/>
            <person name="Briner A.E."/>
            <person name="Felis G.E."/>
            <person name="de Vos W.M."/>
            <person name="Barrangou R."/>
            <person name="Klaenhammer T.R."/>
            <person name="Caufield P.W."/>
            <person name="Cui Y."/>
            <person name="Zhang H."/>
            <person name="O'Toole P.W."/>
        </authorList>
    </citation>
    <scope>NUCLEOTIDE SEQUENCE [LARGE SCALE GENOMIC DNA]</scope>
    <source>
        <strain evidence="2 3">DSM 19682</strain>
    </source>
</reference>
<feature type="domain" description="Antitoxin SocA-like Panacea" evidence="1">
    <location>
        <begin position="28"/>
        <end position="121"/>
    </location>
</feature>
<proteinExistence type="predicted"/>
<gene>
    <name evidence="2" type="ORF">FD03_GL000717</name>
</gene>
<dbReference type="EMBL" id="AZDZ01000001">
    <property type="protein sequence ID" value="KRK81125.1"/>
    <property type="molecule type" value="Genomic_DNA"/>
</dbReference>
<evidence type="ECO:0000259" key="1">
    <source>
        <dbReference type="Pfam" id="PF13274"/>
    </source>
</evidence>
<dbReference type="OrthoDB" id="9799173at2"/>
<comment type="caution">
    <text evidence="2">The sequence shown here is derived from an EMBL/GenBank/DDBJ whole genome shotgun (WGS) entry which is preliminary data.</text>
</comment>
<keyword evidence="3" id="KW-1185">Reference proteome</keyword>
<protein>
    <recommendedName>
        <fullName evidence="1">Antitoxin SocA-like Panacea domain-containing protein</fullName>
    </recommendedName>
</protein>
<dbReference type="AlphaFoldDB" id="A0A0R1KC51"/>
<dbReference type="Pfam" id="PF13274">
    <property type="entry name" value="SocA_Panacea"/>
    <property type="match status" value="1"/>
</dbReference>
<name>A0A0R1KC51_9LACO</name>
<dbReference type="STRING" id="1423775.FD03_GL000717"/>
<accession>A0A0R1KC51</accession>
<dbReference type="eggNOG" id="COG3600">
    <property type="taxonomic scope" value="Bacteria"/>
</dbReference>
<dbReference type="RefSeq" id="WP_025023310.1">
    <property type="nucleotide sequence ID" value="NZ_AZDZ01000001.1"/>
</dbReference>
<organism evidence="2 3">
    <name type="scientific">Companilactobacillus nodensis DSM 19682 = JCM 14932 = NBRC 107160</name>
    <dbReference type="NCBI Taxonomy" id="1423775"/>
    <lineage>
        <taxon>Bacteria</taxon>
        <taxon>Bacillati</taxon>
        <taxon>Bacillota</taxon>
        <taxon>Bacilli</taxon>
        <taxon>Lactobacillales</taxon>
        <taxon>Lactobacillaceae</taxon>
        <taxon>Companilactobacillus</taxon>
    </lineage>
</organism>
<dbReference type="InterPro" id="IPR025272">
    <property type="entry name" value="SocA_Panacea"/>
</dbReference>
<dbReference type="Proteomes" id="UP000051248">
    <property type="component" value="Unassembled WGS sequence"/>
</dbReference>
<sequence length="153" mass="17806">MINAVKTYSVFEVADWFLNKEAMQPKKLQKLVYYVQAWGNALLDTTIINNTNFEAWASGPISPEMRDKYFEYGSNDIELNDNLIIIENKKVSNLLNSVWVTYGDKDYIELEALSKSEYPWKQARGMLKEGERSSNVILNEDMKEFYTSIYMEG</sequence>
<evidence type="ECO:0000313" key="3">
    <source>
        <dbReference type="Proteomes" id="UP000051248"/>
    </source>
</evidence>
<dbReference type="PATRIC" id="fig|1423775.4.peg.732"/>
<evidence type="ECO:0000313" key="2">
    <source>
        <dbReference type="EMBL" id="KRK81125.1"/>
    </source>
</evidence>